<feature type="binding site" evidence="11">
    <location>
        <position position="35"/>
    </location>
    <ligand>
        <name>substrate</name>
    </ligand>
</feature>
<dbReference type="PANTHER" id="PTHR21087:SF16">
    <property type="entry name" value="SHIKIMATE KINASE 1, CHLOROPLASTIC"/>
    <property type="match status" value="1"/>
</dbReference>
<comment type="subcellular location">
    <subcellularLocation>
        <location evidence="11">Cytoplasm</location>
    </subcellularLocation>
</comment>
<comment type="function">
    <text evidence="11">Catalyzes the specific phosphorylation of the 3-hydroxyl group of shikimic acid using ATP as a cosubstrate.</text>
</comment>
<comment type="subunit">
    <text evidence="11">Monomer.</text>
</comment>
<dbReference type="OrthoDB" id="9800332at2"/>
<keyword evidence="7 11" id="KW-0418">Kinase</keyword>
<dbReference type="AlphaFoldDB" id="A0A1P8U8W6"/>
<comment type="catalytic activity">
    <reaction evidence="10 11">
        <text>shikimate + ATP = 3-phosphoshikimate + ADP + H(+)</text>
        <dbReference type="Rhea" id="RHEA:13121"/>
        <dbReference type="ChEBI" id="CHEBI:15378"/>
        <dbReference type="ChEBI" id="CHEBI:30616"/>
        <dbReference type="ChEBI" id="CHEBI:36208"/>
        <dbReference type="ChEBI" id="CHEBI:145989"/>
        <dbReference type="ChEBI" id="CHEBI:456216"/>
        <dbReference type="EC" id="2.7.1.71"/>
    </reaction>
</comment>
<comment type="caution">
    <text evidence="11">Lacks conserved residue(s) required for the propagation of feature annotation.</text>
</comment>
<evidence type="ECO:0000256" key="4">
    <source>
        <dbReference type="ARBA" id="ARBA00022605"/>
    </source>
</evidence>
<dbReference type="PRINTS" id="PR01100">
    <property type="entry name" value="SHIKIMTKNASE"/>
</dbReference>
<dbReference type="InterPro" id="IPR023000">
    <property type="entry name" value="Shikimate_kinase_CS"/>
</dbReference>
<dbReference type="GO" id="GO:0000287">
    <property type="term" value="F:magnesium ion binding"/>
    <property type="evidence" value="ECO:0007669"/>
    <property type="project" value="UniProtKB-UniRule"/>
</dbReference>
<comment type="pathway">
    <text evidence="1 11">Metabolic intermediate biosynthesis; chorismate biosynthesis; chorismate from D-erythrose 4-phosphate and phosphoenolpyruvate: step 5/7.</text>
</comment>
<dbReference type="SUPFAM" id="SSF52540">
    <property type="entry name" value="P-loop containing nucleoside triphosphate hydrolases"/>
    <property type="match status" value="1"/>
</dbReference>
<evidence type="ECO:0000256" key="5">
    <source>
        <dbReference type="ARBA" id="ARBA00022679"/>
    </source>
</evidence>
<keyword evidence="4 11" id="KW-0028">Amino-acid biosynthesis</keyword>
<keyword evidence="11" id="KW-0963">Cytoplasm</keyword>
<dbReference type="EMBL" id="CP018762">
    <property type="protein sequence ID" value="APZ34544.1"/>
    <property type="molecule type" value="Genomic_DNA"/>
</dbReference>
<dbReference type="STRING" id="36805.BOH66_10080"/>
<dbReference type="GO" id="GO:0009423">
    <property type="term" value="P:chorismate biosynthetic process"/>
    <property type="evidence" value="ECO:0007669"/>
    <property type="project" value="UniProtKB-UniRule"/>
</dbReference>
<evidence type="ECO:0000256" key="11">
    <source>
        <dbReference type="HAMAP-Rule" id="MF_00109"/>
    </source>
</evidence>
<comment type="cofactor">
    <cofactor evidence="11">
        <name>Mg(2+)</name>
        <dbReference type="ChEBI" id="CHEBI:18420"/>
    </cofactor>
    <text evidence="11">Binds 1 Mg(2+) ion per subunit.</text>
</comment>
<evidence type="ECO:0000313" key="13">
    <source>
        <dbReference type="EMBL" id="APZ34544.1"/>
    </source>
</evidence>
<dbReference type="InterPro" id="IPR031322">
    <property type="entry name" value="Shikimate/glucono_kinase"/>
</dbReference>
<evidence type="ECO:0000256" key="7">
    <source>
        <dbReference type="ARBA" id="ARBA00022777"/>
    </source>
</evidence>
<dbReference type="Pfam" id="PF01202">
    <property type="entry name" value="SKI"/>
    <property type="match status" value="1"/>
</dbReference>
<feature type="binding site" evidence="11">
    <location>
        <position position="115"/>
    </location>
    <ligand>
        <name>ATP</name>
        <dbReference type="ChEBI" id="CHEBI:30616"/>
    </ligand>
</feature>
<dbReference type="GO" id="GO:0008652">
    <property type="term" value="P:amino acid biosynthetic process"/>
    <property type="evidence" value="ECO:0007669"/>
    <property type="project" value="UniProtKB-KW"/>
</dbReference>
<keyword evidence="11" id="KW-0460">Magnesium</keyword>
<keyword evidence="8 11" id="KW-0067">ATP-binding</keyword>
<evidence type="ECO:0000256" key="8">
    <source>
        <dbReference type="ARBA" id="ARBA00022840"/>
    </source>
</evidence>
<dbReference type="GO" id="GO:0004765">
    <property type="term" value="F:shikimate kinase activity"/>
    <property type="evidence" value="ECO:0007669"/>
    <property type="project" value="UniProtKB-UniRule"/>
</dbReference>
<dbReference type="InterPro" id="IPR000623">
    <property type="entry name" value="Shikimate_kinase/TSH1"/>
</dbReference>
<dbReference type="UniPathway" id="UPA00053">
    <property type="reaction ID" value="UER00088"/>
</dbReference>
<feature type="compositionally biased region" description="Polar residues" evidence="12">
    <location>
        <begin position="181"/>
        <end position="190"/>
    </location>
</feature>
<proteinExistence type="inferred from homology"/>
<keyword evidence="14" id="KW-1185">Reference proteome</keyword>
<dbReference type="Proteomes" id="UP000187185">
    <property type="component" value="Chromosome"/>
</dbReference>
<keyword evidence="11" id="KW-0479">Metal-binding</keyword>
<accession>A0A1P8U8W6</accession>
<dbReference type="InterPro" id="IPR027417">
    <property type="entry name" value="P-loop_NTPase"/>
</dbReference>
<feature type="compositionally biased region" description="Low complexity" evidence="12">
    <location>
        <begin position="170"/>
        <end position="180"/>
    </location>
</feature>
<feature type="region of interest" description="Disordered" evidence="12">
    <location>
        <begin position="170"/>
        <end position="190"/>
    </location>
</feature>
<keyword evidence="9 11" id="KW-0057">Aromatic amino acid biosynthesis</keyword>
<dbReference type="GO" id="GO:0005829">
    <property type="term" value="C:cytosol"/>
    <property type="evidence" value="ECO:0007669"/>
    <property type="project" value="TreeGrafter"/>
</dbReference>
<dbReference type="GO" id="GO:0009073">
    <property type="term" value="P:aromatic amino acid family biosynthetic process"/>
    <property type="evidence" value="ECO:0007669"/>
    <property type="project" value="UniProtKB-KW"/>
</dbReference>
<feature type="binding site" evidence="11">
    <location>
        <begin position="13"/>
        <end position="18"/>
    </location>
    <ligand>
        <name>ATP</name>
        <dbReference type="ChEBI" id="CHEBI:30616"/>
    </ligand>
</feature>
<name>A0A1P8U8W6_9MICO</name>
<dbReference type="CDD" id="cd00464">
    <property type="entry name" value="SK"/>
    <property type="match status" value="1"/>
</dbReference>
<keyword evidence="6 11" id="KW-0547">Nucleotide-binding</keyword>
<dbReference type="KEGG" id="maur:BOH66_10080"/>
<evidence type="ECO:0000313" key="14">
    <source>
        <dbReference type="Proteomes" id="UP000187185"/>
    </source>
</evidence>
<dbReference type="PROSITE" id="PS01128">
    <property type="entry name" value="SHIKIMATE_KINASE"/>
    <property type="match status" value="1"/>
</dbReference>
<evidence type="ECO:0000256" key="1">
    <source>
        <dbReference type="ARBA" id="ARBA00004842"/>
    </source>
</evidence>
<evidence type="ECO:0000256" key="10">
    <source>
        <dbReference type="ARBA" id="ARBA00048567"/>
    </source>
</evidence>
<dbReference type="PANTHER" id="PTHR21087">
    <property type="entry name" value="SHIKIMATE KINASE"/>
    <property type="match status" value="1"/>
</dbReference>
<feature type="binding site" evidence="11">
    <location>
        <position position="17"/>
    </location>
    <ligand>
        <name>Mg(2+)</name>
        <dbReference type="ChEBI" id="CHEBI:18420"/>
    </ligand>
</feature>
<dbReference type="HAMAP" id="MF_00109">
    <property type="entry name" value="Shikimate_kinase"/>
    <property type="match status" value="1"/>
</dbReference>
<sequence length="190" mass="19829">MTEPAIVLIGPMGAGKTSIGKRVAKQLGLRFADSDAAVVRAHGPIDRIFAEYGEPHFRELERAAVAEALRAGGVVALGGGAVLHPQTQRDLADHRVVLLTVSPHNVAARIRGGKRPLLADGDAIARWHEIYAARRPVYERLADVVFDTSTGPLQDVADALAAWLAGTAAAGPAGDTPATDSATTHPGETP</sequence>
<evidence type="ECO:0000256" key="6">
    <source>
        <dbReference type="ARBA" id="ARBA00022741"/>
    </source>
</evidence>
<reference evidence="13 14" key="1">
    <citation type="submission" date="2016-12" db="EMBL/GenBank/DDBJ databases">
        <title>Complete genome sequence of Microbacterium aurum KACC 15219.</title>
        <authorList>
            <person name="Jung Y."/>
            <person name="Shin J.-H."/>
            <person name="Lee Y.-J."/>
            <person name="Yi H."/>
            <person name="Bahn Y.-S."/>
            <person name="Kim J.F."/>
            <person name="Lee D.-W."/>
        </authorList>
    </citation>
    <scope>NUCLEOTIDE SEQUENCE [LARGE SCALE GENOMIC DNA]</scope>
    <source>
        <strain evidence="13 14">KACC 15219</strain>
    </source>
</reference>
<protein>
    <recommendedName>
        <fullName evidence="3 11">Shikimate kinase</fullName>
        <shortName evidence="11">SK</shortName>
        <ecNumber evidence="3 11">2.7.1.71</ecNumber>
    </recommendedName>
</protein>
<keyword evidence="5 11" id="KW-0808">Transferase</keyword>
<evidence type="ECO:0000256" key="2">
    <source>
        <dbReference type="ARBA" id="ARBA00006997"/>
    </source>
</evidence>
<evidence type="ECO:0000256" key="9">
    <source>
        <dbReference type="ARBA" id="ARBA00023141"/>
    </source>
</evidence>
<evidence type="ECO:0000256" key="12">
    <source>
        <dbReference type="SAM" id="MobiDB-lite"/>
    </source>
</evidence>
<dbReference type="GO" id="GO:0005524">
    <property type="term" value="F:ATP binding"/>
    <property type="evidence" value="ECO:0007669"/>
    <property type="project" value="UniProtKB-UniRule"/>
</dbReference>
<feature type="binding site" evidence="11">
    <location>
        <position position="58"/>
    </location>
    <ligand>
        <name>substrate</name>
    </ligand>
</feature>
<feature type="binding site" evidence="11">
    <location>
        <position position="79"/>
    </location>
    <ligand>
        <name>substrate</name>
    </ligand>
</feature>
<dbReference type="Gene3D" id="3.40.50.300">
    <property type="entry name" value="P-loop containing nucleotide triphosphate hydrolases"/>
    <property type="match status" value="1"/>
</dbReference>
<evidence type="ECO:0000256" key="3">
    <source>
        <dbReference type="ARBA" id="ARBA00012154"/>
    </source>
</evidence>
<dbReference type="EC" id="2.7.1.71" evidence="3 11"/>
<dbReference type="RefSeq" id="WP_076690855.1">
    <property type="nucleotide sequence ID" value="NZ_CALBSP010000015.1"/>
</dbReference>
<feature type="binding site" evidence="11">
    <location>
        <position position="134"/>
    </location>
    <ligand>
        <name>substrate</name>
    </ligand>
</feature>
<comment type="similarity">
    <text evidence="2 11">Belongs to the shikimate kinase family.</text>
</comment>
<gene>
    <name evidence="11" type="primary">aroK</name>
    <name evidence="13" type="ORF">BOH66_10080</name>
</gene>
<organism evidence="13 14">
    <name type="scientific">Microbacterium aurum</name>
    <dbReference type="NCBI Taxonomy" id="36805"/>
    <lineage>
        <taxon>Bacteria</taxon>
        <taxon>Bacillati</taxon>
        <taxon>Actinomycetota</taxon>
        <taxon>Actinomycetes</taxon>
        <taxon>Micrococcales</taxon>
        <taxon>Microbacteriaceae</taxon>
        <taxon>Microbacterium</taxon>
    </lineage>
</organism>